<accession>A0A022QFU6</accession>
<gene>
    <name evidence="8" type="ORF">MIMGU_mgv1a009238mg</name>
</gene>
<dbReference type="Pfam" id="PF01126">
    <property type="entry name" value="Heme_oxygenase"/>
    <property type="match status" value="1"/>
</dbReference>
<evidence type="ECO:0000313" key="8">
    <source>
        <dbReference type="EMBL" id="EYU25400.1"/>
    </source>
</evidence>
<organism evidence="8 9">
    <name type="scientific">Erythranthe guttata</name>
    <name type="common">Yellow monkey flower</name>
    <name type="synonym">Mimulus guttatus</name>
    <dbReference type="NCBI Taxonomy" id="4155"/>
    <lineage>
        <taxon>Eukaryota</taxon>
        <taxon>Viridiplantae</taxon>
        <taxon>Streptophyta</taxon>
        <taxon>Embryophyta</taxon>
        <taxon>Tracheophyta</taxon>
        <taxon>Spermatophyta</taxon>
        <taxon>Magnoliopsida</taxon>
        <taxon>eudicotyledons</taxon>
        <taxon>Gunneridae</taxon>
        <taxon>Pentapetalae</taxon>
        <taxon>asterids</taxon>
        <taxon>lamiids</taxon>
        <taxon>Lamiales</taxon>
        <taxon>Phrymaceae</taxon>
        <taxon>Erythranthe</taxon>
    </lineage>
</organism>
<dbReference type="InterPro" id="IPR002051">
    <property type="entry name" value="Haem_Oase"/>
</dbReference>
<feature type="region of interest" description="Disordered" evidence="7">
    <location>
        <begin position="148"/>
        <end position="174"/>
    </location>
</feature>
<evidence type="ECO:0008006" key="10">
    <source>
        <dbReference type="Google" id="ProtNLM"/>
    </source>
</evidence>
<evidence type="ECO:0000256" key="5">
    <source>
        <dbReference type="ARBA" id="ARBA00022640"/>
    </source>
</evidence>
<dbReference type="GO" id="GO:0009507">
    <property type="term" value="C:chloroplast"/>
    <property type="evidence" value="ECO:0007669"/>
    <property type="project" value="UniProtKB-SubCell"/>
</dbReference>
<dbReference type="InterPro" id="IPR016951">
    <property type="entry name" value="Haem_Oase_decyc_pln"/>
</dbReference>
<evidence type="ECO:0000256" key="1">
    <source>
        <dbReference type="ARBA" id="ARBA00004229"/>
    </source>
</evidence>
<dbReference type="AlphaFoldDB" id="A0A022QFU6"/>
<feature type="compositionally biased region" description="Acidic residues" evidence="7">
    <location>
        <begin position="78"/>
        <end position="98"/>
    </location>
</feature>
<dbReference type="OrthoDB" id="652091at2759"/>
<name>A0A022QFU6_ERYGU</name>
<keyword evidence="9" id="KW-1185">Reference proteome</keyword>
<dbReference type="InterPro" id="IPR016053">
    <property type="entry name" value="Haem_Oase-like"/>
</dbReference>
<dbReference type="EMBL" id="KI632002">
    <property type="protein sequence ID" value="EYU25400.1"/>
    <property type="molecule type" value="Genomic_DNA"/>
</dbReference>
<proteinExistence type="inferred from homology"/>
<dbReference type="STRING" id="4155.A0A022QFU6"/>
<dbReference type="GO" id="GO:0015979">
    <property type="term" value="P:photosynthesis"/>
    <property type="evidence" value="ECO:0007669"/>
    <property type="project" value="UniProtKB-KW"/>
</dbReference>
<dbReference type="GO" id="GO:0006788">
    <property type="term" value="P:heme oxidation"/>
    <property type="evidence" value="ECO:0007669"/>
    <property type="project" value="InterPro"/>
</dbReference>
<dbReference type="KEGG" id="egt:105971445"/>
<dbReference type="PANTHER" id="PTHR35703:SF1">
    <property type="entry name" value="INACTIVE HEME OXYGENASE 2, CHLOROPLASTIC-RELATED"/>
    <property type="match status" value="1"/>
</dbReference>
<dbReference type="SUPFAM" id="SSF48613">
    <property type="entry name" value="Heme oxygenase-like"/>
    <property type="match status" value="1"/>
</dbReference>
<keyword evidence="6" id="KW-0809">Transit peptide</keyword>
<evidence type="ECO:0000313" key="9">
    <source>
        <dbReference type="Proteomes" id="UP000030748"/>
    </source>
</evidence>
<keyword evidence="4" id="KW-0602">Photosynthesis</keyword>
<protein>
    <recommendedName>
        <fullName evidence="10">Inactive heme oxygenase 2, chloroplastic</fullName>
    </recommendedName>
</protein>
<reference evidence="8 9" key="1">
    <citation type="journal article" date="2013" name="Proc. Natl. Acad. Sci. U.S.A.">
        <title>Fine-scale variation in meiotic recombination in Mimulus inferred from population shotgun sequencing.</title>
        <authorList>
            <person name="Hellsten U."/>
            <person name="Wright K.M."/>
            <person name="Jenkins J."/>
            <person name="Shu S."/>
            <person name="Yuan Y."/>
            <person name="Wessler S.R."/>
            <person name="Schmutz J."/>
            <person name="Willis J.H."/>
            <person name="Rokhsar D.S."/>
        </authorList>
    </citation>
    <scope>NUCLEOTIDE SEQUENCE [LARGE SCALE GENOMIC DNA]</scope>
    <source>
        <strain evidence="9">cv. DUN x IM62</strain>
    </source>
</reference>
<dbReference type="InterPro" id="IPR016084">
    <property type="entry name" value="Haem_Oase-like_multi-hlx"/>
</dbReference>
<dbReference type="GO" id="GO:0004392">
    <property type="term" value="F:heme oxygenase (decyclizing) activity"/>
    <property type="evidence" value="ECO:0007669"/>
    <property type="project" value="InterPro"/>
</dbReference>
<comment type="subcellular location">
    <subcellularLocation>
        <location evidence="1">Plastid</location>
        <location evidence="1">Chloroplast</location>
    </subcellularLocation>
</comment>
<sequence>MGCYCTNSTTLNPTFLLQLLNNPRLQLLNKSQSSRKLNTESDKCVNFFSTSGGGGGGGFPTITRQCTRFSTPTLVSDTESEYEEEEEEYDSSSEYEEGEAPRTAINGHPAPPLRRRLRRYRKQYPGEMKGVAEEMRFVAMKLGKYRKNKRKDTNREDCGENGDKNSEKNDDGEKWQPTMEGFLKYLVDSRLVFSTVERIVDQSADVSYGYFRKSGLERSDRISMDLEWFREQGNVIPEASNPGLEYAKYLEQLADESPPLFLSHLYNIYFSHIAAGQVIAKQVSKKIFEGKNLEFHRWDGDAEDLLKGVRNKLNALGEHWSRDEKSRCLRETTKAFRSLGKIVRLIIL</sequence>
<evidence type="ECO:0000256" key="4">
    <source>
        <dbReference type="ARBA" id="ARBA00022531"/>
    </source>
</evidence>
<evidence type="ECO:0000256" key="6">
    <source>
        <dbReference type="ARBA" id="ARBA00022946"/>
    </source>
</evidence>
<keyword evidence="3" id="KW-0150">Chloroplast</keyword>
<dbReference type="PANTHER" id="PTHR35703">
    <property type="entry name" value="HEME OXYGENASE 1, CHLOROPLASTIC-RELATED"/>
    <property type="match status" value="1"/>
</dbReference>
<evidence type="ECO:0000256" key="3">
    <source>
        <dbReference type="ARBA" id="ARBA00022528"/>
    </source>
</evidence>
<keyword evidence="5" id="KW-0934">Plastid</keyword>
<dbReference type="OMA" id="GLEGEWM"/>
<evidence type="ECO:0000256" key="7">
    <source>
        <dbReference type="SAM" id="MobiDB-lite"/>
    </source>
</evidence>
<feature type="region of interest" description="Disordered" evidence="7">
    <location>
        <begin position="72"/>
        <end position="115"/>
    </location>
</feature>
<dbReference type="CDD" id="cd19165">
    <property type="entry name" value="HemeO"/>
    <property type="match status" value="1"/>
</dbReference>
<evidence type="ECO:0000256" key="2">
    <source>
        <dbReference type="ARBA" id="ARBA00006134"/>
    </source>
</evidence>
<feature type="compositionally biased region" description="Basic and acidic residues" evidence="7">
    <location>
        <begin position="151"/>
        <end position="174"/>
    </location>
</feature>
<dbReference type="eggNOG" id="KOG4480">
    <property type="taxonomic scope" value="Eukaryota"/>
</dbReference>
<dbReference type="Proteomes" id="UP000030748">
    <property type="component" value="Unassembled WGS sequence"/>
</dbReference>
<comment type="similarity">
    <text evidence="2">Belongs to the heme oxygenase family.</text>
</comment>
<dbReference type="PhylomeDB" id="A0A022QFU6"/>
<dbReference type="Gene3D" id="1.20.910.10">
    <property type="entry name" value="Heme oxygenase-like"/>
    <property type="match status" value="1"/>
</dbReference>